<organism evidence="1 2">
    <name type="scientific">Escherichia phage Seurat</name>
    <dbReference type="NCBI Taxonomy" id="1540098"/>
    <lineage>
        <taxon>Viruses</taxon>
        <taxon>Duplodnaviria</taxon>
        <taxon>Heunggongvirae</taxon>
        <taxon>Uroviricota</taxon>
        <taxon>Caudoviricetes</taxon>
        <taxon>Queuovirinae</taxon>
        <taxon>Seuratvirus</taxon>
        <taxon>Seuratvirus seurat</taxon>
    </lineage>
</organism>
<evidence type="ECO:0000313" key="1">
    <source>
        <dbReference type="EMBL" id="AIW03883.1"/>
    </source>
</evidence>
<dbReference type="EMBL" id="KM236243">
    <property type="protein sequence ID" value="AIW03883.1"/>
    <property type="molecule type" value="Genomic_DNA"/>
</dbReference>
<name>A0A0A0RVZ8_9CAUD</name>
<reference evidence="1 2" key="1">
    <citation type="submission" date="2014-07" db="EMBL/GenBank/DDBJ databases">
        <title>The Complete Genome of Enterotoxigenic Escherichia coli Siphophage Seurat.</title>
        <authorList>
            <person name="Doan D.P."/>
            <person name="Lessor L.E."/>
            <person name="Hernandez A.C."/>
            <person name="Everett G.F.K."/>
        </authorList>
    </citation>
    <scope>NUCLEOTIDE SEQUENCE [LARGE SCALE GENOMIC DNA]</scope>
</reference>
<protein>
    <submittedName>
        <fullName evidence="1">Putative lipoprotein</fullName>
    </submittedName>
</protein>
<gene>
    <name evidence="1" type="ORF">CPT_Seurat20</name>
</gene>
<dbReference type="RefSeq" id="YP_009151964.1">
    <property type="nucleotide sequence ID" value="NC_027378.1"/>
</dbReference>
<dbReference type="Proteomes" id="UP000030205">
    <property type="component" value="Segment"/>
</dbReference>
<sequence>MKHALIMLALCLSLTACGNGLNTGKPNSGVIPKPLDRDGNGSLIYNTEKLPMTGQWCHEIDHEYRRIGSPSNCVIDY</sequence>
<dbReference type="OrthoDB" id="19464at10239"/>
<dbReference type="GeneID" id="24608631"/>
<evidence type="ECO:0000313" key="2">
    <source>
        <dbReference type="Proteomes" id="UP000030205"/>
    </source>
</evidence>
<accession>A0A0A0RVZ8</accession>
<proteinExistence type="predicted"/>
<keyword evidence="1" id="KW-0449">Lipoprotein</keyword>
<keyword evidence="2" id="KW-1185">Reference proteome</keyword>
<dbReference type="PROSITE" id="PS51257">
    <property type="entry name" value="PROKAR_LIPOPROTEIN"/>
    <property type="match status" value="1"/>
</dbReference>
<dbReference type="KEGG" id="vg:24608631"/>